<evidence type="ECO:0000313" key="2">
    <source>
        <dbReference type="EMBL" id="KAL2641223.1"/>
    </source>
</evidence>
<accession>A0ABD1Z143</accession>
<dbReference type="Proteomes" id="UP001605036">
    <property type="component" value="Unassembled WGS sequence"/>
</dbReference>
<evidence type="ECO:0000313" key="3">
    <source>
        <dbReference type="Proteomes" id="UP001605036"/>
    </source>
</evidence>
<dbReference type="AlphaFoldDB" id="A0ABD1Z143"/>
<name>A0ABD1Z143_9MARC</name>
<proteinExistence type="predicted"/>
<gene>
    <name evidence="2" type="ORF">R1flu_008810</name>
</gene>
<comment type="caution">
    <text evidence="2">The sequence shown here is derived from an EMBL/GenBank/DDBJ whole genome shotgun (WGS) entry which is preliminary data.</text>
</comment>
<organism evidence="2 3">
    <name type="scientific">Riccia fluitans</name>
    <dbReference type="NCBI Taxonomy" id="41844"/>
    <lineage>
        <taxon>Eukaryota</taxon>
        <taxon>Viridiplantae</taxon>
        <taxon>Streptophyta</taxon>
        <taxon>Embryophyta</taxon>
        <taxon>Marchantiophyta</taxon>
        <taxon>Marchantiopsida</taxon>
        <taxon>Marchantiidae</taxon>
        <taxon>Marchantiales</taxon>
        <taxon>Ricciaceae</taxon>
        <taxon>Riccia</taxon>
    </lineage>
</organism>
<dbReference type="EMBL" id="JBHFFA010000002">
    <property type="protein sequence ID" value="KAL2641223.1"/>
    <property type="molecule type" value="Genomic_DNA"/>
</dbReference>
<sequence length="121" mass="13613">MDSFIGDVPEPKWPQHGPYSSSARADSVGSPDAKELPWIHSRGAFLLSILFMEKTVELEFMIEPRVILFVAPGFSRSFRTPRKFETRRKECTEGKPKKNLRLSATDIVAPATMKNAAKCET</sequence>
<feature type="region of interest" description="Disordered" evidence="1">
    <location>
        <begin position="1"/>
        <end position="35"/>
    </location>
</feature>
<protein>
    <submittedName>
        <fullName evidence="2">Uncharacterized protein</fullName>
    </submittedName>
</protein>
<keyword evidence="3" id="KW-1185">Reference proteome</keyword>
<evidence type="ECO:0000256" key="1">
    <source>
        <dbReference type="SAM" id="MobiDB-lite"/>
    </source>
</evidence>
<reference evidence="2 3" key="1">
    <citation type="submission" date="2024-09" db="EMBL/GenBank/DDBJ databases">
        <title>Chromosome-scale assembly of Riccia fluitans.</title>
        <authorList>
            <person name="Paukszto L."/>
            <person name="Sawicki J."/>
            <person name="Karawczyk K."/>
            <person name="Piernik-Szablinska J."/>
            <person name="Szczecinska M."/>
            <person name="Mazdziarz M."/>
        </authorList>
    </citation>
    <scope>NUCLEOTIDE SEQUENCE [LARGE SCALE GENOMIC DNA]</scope>
    <source>
        <strain evidence="2">Rf_01</strain>
        <tissue evidence="2">Aerial parts of the thallus</tissue>
    </source>
</reference>